<dbReference type="SUPFAM" id="SSF82861">
    <property type="entry name" value="Mechanosensitive channel protein MscS (YggB), transmembrane region"/>
    <property type="match status" value="1"/>
</dbReference>
<evidence type="ECO:0000256" key="5">
    <source>
        <dbReference type="ARBA" id="ARBA00022989"/>
    </source>
</evidence>
<dbReference type="Gene3D" id="3.30.70.100">
    <property type="match status" value="1"/>
</dbReference>
<dbReference type="Pfam" id="PF21088">
    <property type="entry name" value="MS_channel_1st"/>
    <property type="match status" value="1"/>
</dbReference>
<dbReference type="SUPFAM" id="SSF82689">
    <property type="entry name" value="Mechanosensitive channel protein MscS (YggB), C-terminal domain"/>
    <property type="match status" value="1"/>
</dbReference>
<dbReference type="InterPro" id="IPR049142">
    <property type="entry name" value="MS_channel_1st"/>
</dbReference>
<keyword evidence="4 8" id="KW-0812">Transmembrane</keyword>
<dbReference type="Proteomes" id="UP000245168">
    <property type="component" value="Unassembled WGS sequence"/>
</dbReference>
<evidence type="ECO:0000259" key="9">
    <source>
        <dbReference type="Pfam" id="PF00924"/>
    </source>
</evidence>
<evidence type="ECO:0000256" key="7">
    <source>
        <dbReference type="SAM" id="MobiDB-lite"/>
    </source>
</evidence>
<dbReference type="InterPro" id="IPR049278">
    <property type="entry name" value="MS_channel_C"/>
</dbReference>
<feature type="domain" description="Mechanosensitive ion channel MscS" evidence="9">
    <location>
        <begin position="217"/>
        <end position="283"/>
    </location>
</feature>
<evidence type="ECO:0000313" key="12">
    <source>
        <dbReference type="EMBL" id="PWE17802.1"/>
    </source>
</evidence>
<feature type="transmembrane region" description="Helical" evidence="8">
    <location>
        <begin position="195"/>
        <end position="218"/>
    </location>
</feature>
<evidence type="ECO:0000256" key="6">
    <source>
        <dbReference type="ARBA" id="ARBA00023136"/>
    </source>
</evidence>
<dbReference type="InterPro" id="IPR011014">
    <property type="entry name" value="MscS_channel_TM-2"/>
</dbReference>
<dbReference type="Pfam" id="PF21082">
    <property type="entry name" value="MS_channel_3rd"/>
    <property type="match status" value="1"/>
</dbReference>
<comment type="similarity">
    <text evidence="2">Belongs to the MscS (TC 1.A.23) family.</text>
</comment>
<evidence type="ECO:0000256" key="3">
    <source>
        <dbReference type="ARBA" id="ARBA00022475"/>
    </source>
</evidence>
<feature type="transmembrane region" description="Helical" evidence="8">
    <location>
        <begin position="96"/>
        <end position="117"/>
    </location>
</feature>
<dbReference type="GO" id="GO:0005886">
    <property type="term" value="C:plasma membrane"/>
    <property type="evidence" value="ECO:0007669"/>
    <property type="project" value="UniProtKB-SubCell"/>
</dbReference>
<dbReference type="InterPro" id="IPR006685">
    <property type="entry name" value="MscS_channel_2nd"/>
</dbReference>
<keyword evidence="13" id="KW-1185">Reference proteome</keyword>
<dbReference type="Gene3D" id="2.30.30.60">
    <property type="match status" value="1"/>
</dbReference>
<dbReference type="PANTHER" id="PTHR30566:SF25">
    <property type="entry name" value="INNER MEMBRANE PROTEIN"/>
    <property type="match status" value="1"/>
</dbReference>
<evidence type="ECO:0000256" key="4">
    <source>
        <dbReference type="ARBA" id="ARBA00022692"/>
    </source>
</evidence>
<dbReference type="InterPro" id="IPR011066">
    <property type="entry name" value="MscS_channel_C_sf"/>
</dbReference>
<feature type="region of interest" description="Disordered" evidence="7">
    <location>
        <begin position="1"/>
        <end position="23"/>
    </location>
</feature>
<evidence type="ECO:0000256" key="2">
    <source>
        <dbReference type="ARBA" id="ARBA00008017"/>
    </source>
</evidence>
<gene>
    <name evidence="12" type="ORF">DDZ18_09135</name>
</gene>
<dbReference type="OrthoDB" id="9814206at2"/>
<keyword evidence="6 8" id="KW-0472">Membrane</keyword>
<proteinExistence type="inferred from homology"/>
<keyword evidence="5 8" id="KW-1133">Transmembrane helix</keyword>
<comment type="subcellular location">
    <subcellularLocation>
        <location evidence="1">Cell membrane</location>
        <topology evidence="1">Multi-pass membrane protein</topology>
    </subcellularLocation>
</comment>
<comment type="caution">
    <text evidence="12">The sequence shown here is derived from an EMBL/GenBank/DDBJ whole genome shotgun (WGS) entry which is preliminary data.</text>
</comment>
<keyword evidence="3" id="KW-1003">Cell membrane</keyword>
<evidence type="ECO:0000256" key="1">
    <source>
        <dbReference type="ARBA" id="ARBA00004651"/>
    </source>
</evidence>
<organism evidence="12 13">
    <name type="scientific">Marinicauda salina</name>
    <dbReference type="NCBI Taxonomy" id="2135793"/>
    <lineage>
        <taxon>Bacteria</taxon>
        <taxon>Pseudomonadati</taxon>
        <taxon>Pseudomonadota</taxon>
        <taxon>Alphaproteobacteria</taxon>
        <taxon>Maricaulales</taxon>
        <taxon>Maricaulaceae</taxon>
        <taxon>Marinicauda</taxon>
    </lineage>
</organism>
<dbReference type="GO" id="GO:0008381">
    <property type="term" value="F:mechanosensitive monoatomic ion channel activity"/>
    <property type="evidence" value="ECO:0007669"/>
    <property type="project" value="UniProtKB-ARBA"/>
</dbReference>
<dbReference type="Pfam" id="PF00924">
    <property type="entry name" value="MS_channel_2nd"/>
    <property type="match status" value="1"/>
</dbReference>
<dbReference type="EMBL" id="QEXV01000003">
    <property type="protein sequence ID" value="PWE17802.1"/>
    <property type="molecule type" value="Genomic_DNA"/>
</dbReference>
<dbReference type="SUPFAM" id="SSF50182">
    <property type="entry name" value="Sm-like ribonucleoproteins"/>
    <property type="match status" value="1"/>
</dbReference>
<accession>A0A2U2BUX1</accession>
<protein>
    <submittedName>
        <fullName evidence="12">Mechanosensitive ion channel family protein</fullName>
    </submittedName>
</protein>
<feature type="domain" description="Mechanosensitive ion channel MscS C-terminal" evidence="10">
    <location>
        <begin position="291"/>
        <end position="374"/>
    </location>
</feature>
<feature type="transmembrane region" description="Helical" evidence="8">
    <location>
        <begin position="171"/>
        <end position="189"/>
    </location>
</feature>
<feature type="domain" description="Mechanosensitive ion channel transmembrane helices 2/3" evidence="11">
    <location>
        <begin position="175"/>
        <end position="215"/>
    </location>
</feature>
<dbReference type="InterPro" id="IPR023408">
    <property type="entry name" value="MscS_beta-dom_sf"/>
</dbReference>
<reference evidence="13" key="1">
    <citation type="submission" date="2018-05" db="EMBL/GenBank/DDBJ databases">
        <authorList>
            <person name="Liu B.-T."/>
        </authorList>
    </citation>
    <scope>NUCLEOTIDE SEQUENCE [LARGE SCALE GENOMIC DNA]</scope>
    <source>
        <strain evidence="13">WD6-1</strain>
    </source>
</reference>
<evidence type="ECO:0000313" key="13">
    <source>
        <dbReference type="Proteomes" id="UP000245168"/>
    </source>
</evidence>
<dbReference type="Gene3D" id="1.10.287.1260">
    <property type="match status" value="1"/>
</dbReference>
<sequence>MQTQTSGQPAETPAEDAPPRDADIGDTVDTVWDRAAASWSAASDWVLANRAEALIALATAAGLFVILLAARFVAVRAIRRFAKGDSNTLPAIIARAIAKIGSAFLLLVAVFATALIFPVPDAIRGVLSGLMLVFGVIQTAAVVQEIAVSLLRRKAARAARDGSSLDSAVAVLRWLISAAIWLVALLVILDTAGIQVTALIAGLGVGGIAIGLAAQGIFSDLFASLSILFDKPFKKGDFVVFGTISGTIEEIGLRTTRIRSLSGEQVSLSNTKLIGETIHNYQRLSERRHLMTVGVLYQTPADKLEAIPDWIREDLDPIEDVRVDRVHFAGFGESSLNFEIVFWVTAADYPTFMDKRQAANLAIVKRFEAEGVGFAYPSRTLFFAEPSGEAVDPRGIGGGAPA</sequence>
<dbReference type="PANTHER" id="PTHR30566">
    <property type="entry name" value="YNAI-RELATED MECHANOSENSITIVE ION CHANNEL"/>
    <property type="match status" value="1"/>
</dbReference>
<feature type="transmembrane region" description="Helical" evidence="8">
    <location>
        <begin position="53"/>
        <end position="75"/>
    </location>
</feature>
<dbReference type="RefSeq" id="WP_109253033.1">
    <property type="nucleotide sequence ID" value="NZ_QEXV01000003.1"/>
</dbReference>
<dbReference type="AlphaFoldDB" id="A0A2U2BUX1"/>
<evidence type="ECO:0000259" key="11">
    <source>
        <dbReference type="Pfam" id="PF21088"/>
    </source>
</evidence>
<evidence type="ECO:0000256" key="8">
    <source>
        <dbReference type="SAM" id="Phobius"/>
    </source>
</evidence>
<dbReference type="InterPro" id="IPR010920">
    <property type="entry name" value="LSM_dom_sf"/>
</dbReference>
<evidence type="ECO:0000259" key="10">
    <source>
        <dbReference type="Pfam" id="PF21082"/>
    </source>
</evidence>
<name>A0A2U2BUX1_9PROT</name>